<protein>
    <recommendedName>
        <fullName evidence="1">Phlebovirus glycoprotein G2 fusion domain-containing protein</fullName>
    </recommendedName>
</protein>
<organism evidence="2 3">
    <name type="scientific">Cylicocyclus nassatus</name>
    <name type="common">Nematode worm</name>
    <dbReference type="NCBI Taxonomy" id="53992"/>
    <lineage>
        <taxon>Eukaryota</taxon>
        <taxon>Metazoa</taxon>
        <taxon>Ecdysozoa</taxon>
        <taxon>Nematoda</taxon>
        <taxon>Chromadorea</taxon>
        <taxon>Rhabditida</taxon>
        <taxon>Rhabditina</taxon>
        <taxon>Rhabditomorpha</taxon>
        <taxon>Strongyloidea</taxon>
        <taxon>Strongylidae</taxon>
        <taxon>Cylicocyclus</taxon>
    </lineage>
</organism>
<reference evidence="2" key="1">
    <citation type="submission" date="2023-07" db="EMBL/GenBank/DDBJ databases">
        <authorList>
            <consortium name="CYATHOMIX"/>
        </authorList>
    </citation>
    <scope>NUCLEOTIDE SEQUENCE</scope>
    <source>
        <strain evidence="2">N/A</strain>
    </source>
</reference>
<dbReference type="AlphaFoldDB" id="A0AA36HAZ5"/>
<comment type="caution">
    <text evidence="2">The sequence shown here is derived from an EMBL/GenBank/DDBJ whole genome shotgun (WGS) entry which is preliminary data.</text>
</comment>
<gene>
    <name evidence="2" type="ORF">CYNAS_LOCUS19409</name>
</gene>
<accession>A0AA36HAZ5</accession>
<evidence type="ECO:0000313" key="3">
    <source>
        <dbReference type="Proteomes" id="UP001176961"/>
    </source>
</evidence>
<keyword evidence="3" id="KW-1185">Reference proteome</keyword>
<dbReference type="Pfam" id="PF07245">
    <property type="entry name" value="Phlebovirus_G2"/>
    <property type="match status" value="1"/>
</dbReference>
<feature type="domain" description="Phlebovirus glycoprotein G2 fusion" evidence="1">
    <location>
        <begin position="4"/>
        <end position="128"/>
    </location>
</feature>
<dbReference type="EMBL" id="CATQJL010000316">
    <property type="protein sequence ID" value="CAJ0607426.1"/>
    <property type="molecule type" value="Genomic_DNA"/>
</dbReference>
<evidence type="ECO:0000259" key="1">
    <source>
        <dbReference type="Pfam" id="PF07245"/>
    </source>
</evidence>
<dbReference type="InterPro" id="IPR009878">
    <property type="entry name" value="Phlebovirus_G2_fusion"/>
</dbReference>
<dbReference type="Proteomes" id="UP001176961">
    <property type="component" value="Unassembled WGS sequence"/>
</dbReference>
<dbReference type="Gene3D" id="2.60.40.3770">
    <property type="match status" value="1"/>
</dbReference>
<name>A0AA36HAZ5_CYLNA</name>
<evidence type="ECO:0000313" key="2">
    <source>
        <dbReference type="EMBL" id="CAJ0607426.1"/>
    </source>
</evidence>
<proteinExistence type="predicted"/>
<sequence length="399" mass="43908">MVPNVPIIWNAFTLTLTSVTIPPIPLLNTAFITDGNNTALWNSVMKAPLWCTNKTAAEQLDCTVIDNCQCAPAEVQATCKCRDVSISEMFGDVRNRLPAIFPAVSFKQNDEGQVKAEVQSLTTAEIIVTIQENVRTNVVVDSTVCTIADAILTGCYKCARGAKATIKCTAPKQTQAEIICESASFTVDCDQQGALSELQFSLDRARVQMTCSVSCGTIVTTFEVGGILRFTQTAHGMMTQWLSGNGDQAAETQWPDFWHIAEVFLQCQKSKKSFMRNSSKILRYYSLKKATYHHPSPVDIVLPPPPPPAETESVDFNVTETIVLPKSSDKLDFSRRWLQDDLMSLAHQPPVPIMMMPKQCSNYNDVYEHSLGSCSAEIAALNLAEKRTLEAEYGGEGDD</sequence>